<organism evidence="1 2">
    <name type="scientific">Glossina austeni</name>
    <name type="common">Savannah tsetse fly</name>
    <dbReference type="NCBI Taxonomy" id="7395"/>
    <lineage>
        <taxon>Eukaryota</taxon>
        <taxon>Metazoa</taxon>
        <taxon>Ecdysozoa</taxon>
        <taxon>Arthropoda</taxon>
        <taxon>Hexapoda</taxon>
        <taxon>Insecta</taxon>
        <taxon>Pterygota</taxon>
        <taxon>Neoptera</taxon>
        <taxon>Endopterygota</taxon>
        <taxon>Diptera</taxon>
        <taxon>Brachycera</taxon>
        <taxon>Muscomorpha</taxon>
        <taxon>Hippoboscoidea</taxon>
        <taxon>Glossinidae</taxon>
        <taxon>Glossina</taxon>
    </lineage>
</organism>
<dbReference type="Proteomes" id="UP000078200">
    <property type="component" value="Unassembled WGS sequence"/>
</dbReference>
<reference evidence="1" key="1">
    <citation type="submission" date="2020-05" db="UniProtKB">
        <authorList>
            <consortium name="EnsemblMetazoa"/>
        </authorList>
    </citation>
    <scope>IDENTIFICATION</scope>
    <source>
        <strain evidence="1">TTRI</strain>
    </source>
</reference>
<dbReference type="GO" id="GO:0005737">
    <property type="term" value="C:cytoplasm"/>
    <property type="evidence" value="ECO:0007669"/>
    <property type="project" value="InterPro"/>
</dbReference>
<dbReference type="AlphaFoldDB" id="A0A1A9UZB1"/>
<dbReference type="STRING" id="7395.A0A1A9UZB1"/>
<sequence>MFPCNTLRRVTPQLQRKKLEQYESNSCIVPPLYAKGGDGRLYSQLLKCHFKEEVQNLKTAILEIADSQEFTVCFYDLLSQYLEDNEKNYNYSLSLQGITQMGEILKQHFVLSINQKVLLKSEAANGKHLQDSIVSQLNCTSLIDKSHPHFGQADVVKSIKEKWDL</sequence>
<evidence type="ECO:0000313" key="1">
    <source>
        <dbReference type="EnsemblMetazoa" id="GAUT020624-PA"/>
    </source>
</evidence>
<keyword evidence="2" id="KW-1185">Reference proteome</keyword>
<dbReference type="GO" id="GO:0016020">
    <property type="term" value="C:membrane"/>
    <property type="evidence" value="ECO:0007669"/>
    <property type="project" value="InterPro"/>
</dbReference>
<dbReference type="InterPro" id="IPR008837">
    <property type="entry name" value="Serendipity_A"/>
</dbReference>
<dbReference type="VEuPathDB" id="VectorBase:GAUT020624"/>
<name>A0A1A9UZB1_GLOAU</name>
<dbReference type="Pfam" id="PF05482">
    <property type="entry name" value="Serendipity_A"/>
    <property type="match status" value="1"/>
</dbReference>
<accession>A0A1A9UZB1</accession>
<protein>
    <submittedName>
        <fullName evidence="1">Uncharacterized protein</fullName>
    </submittedName>
</protein>
<evidence type="ECO:0000313" key="2">
    <source>
        <dbReference type="Proteomes" id="UP000078200"/>
    </source>
</evidence>
<dbReference type="EnsemblMetazoa" id="GAUT020624-RA">
    <property type="protein sequence ID" value="GAUT020624-PA"/>
    <property type="gene ID" value="GAUT020624"/>
</dbReference>
<dbReference type="GO" id="GO:0007349">
    <property type="term" value="P:cellularization"/>
    <property type="evidence" value="ECO:0007669"/>
    <property type="project" value="InterPro"/>
</dbReference>
<proteinExistence type="predicted"/>